<dbReference type="InterPro" id="IPR006094">
    <property type="entry name" value="Oxid_FAD_bind_N"/>
</dbReference>
<dbReference type="PANTHER" id="PTHR42973:SF39">
    <property type="entry name" value="FAD-BINDING PCMH-TYPE DOMAIN-CONTAINING PROTEIN"/>
    <property type="match status" value="1"/>
</dbReference>
<dbReference type="InterPro" id="IPR050416">
    <property type="entry name" value="FAD-linked_Oxidoreductase"/>
</dbReference>
<dbReference type="InterPro" id="IPR016169">
    <property type="entry name" value="FAD-bd_PCMH_sub2"/>
</dbReference>
<evidence type="ECO:0000256" key="4">
    <source>
        <dbReference type="ARBA" id="ARBA00022827"/>
    </source>
</evidence>
<comment type="similarity">
    <text evidence="2">Belongs to the oxygen-dependent FAD-linked oxidoreductase family.</text>
</comment>
<dbReference type="GO" id="GO:0071949">
    <property type="term" value="F:FAD binding"/>
    <property type="evidence" value="ECO:0007669"/>
    <property type="project" value="InterPro"/>
</dbReference>
<dbReference type="InterPro" id="IPR016166">
    <property type="entry name" value="FAD-bd_PCMH"/>
</dbReference>
<comment type="cofactor">
    <cofactor evidence="1">
        <name>FAD</name>
        <dbReference type="ChEBI" id="CHEBI:57692"/>
    </cofactor>
</comment>
<dbReference type="EMBL" id="JAEUGD010000064">
    <property type="protein sequence ID" value="MBL6448509.1"/>
    <property type="molecule type" value="Genomic_DNA"/>
</dbReference>
<evidence type="ECO:0000256" key="5">
    <source>
        <dbReference type="ARBA" id="ARBA00023002"/>
    </source>
</evidence>
<accession>A0A937FYI8</accession>
<proteinExistence type="inferred from homology"/>
<dbReference type="PROSITE" id="PS51387">
    <property type="entry name" value="FAD_PCMH"/>
    <property type="match status" value="1"/>
</dbReference>
<dbReference type="SUPFAM" id="SSF56176">
    <property type="entry name" value="FAD-binding/transporter-associated domain-like"/>
    <property type="match status" value="1"/>
</dbReference>
<sequence>MTDFKKTFEGAGFSIGDMKVLSDCSSDPLPYNSARQIFNRRFQFRPWAIVYPRTSEDVSNLVKFAYQTDREFRVRGGGHDHEGECMATDALVLDMRHMTDASVDHTAGVARIQPGCIFKNLIKVLNKNKVGIPHGTCQTVGITGFTLGGGWGPWTRKHGMCCESLIGASLVLGDGTIKTITDQGSDEDKELLWALRGGGGFSYGIVTELVIKTFPLPEITYKFAATWYMKPALKVLEGWENAIAPTQSPNLLGTNLQIFGKPADSTPVEKSAHDCTFFGYYAGAKEEIEAEIKQWFPNLPPDRLEFYSDESEDHHLQFSSWEMTPHRRRMAIKSGLPLLRDIPLEDDIPAPHKITSRLVNANGLGDEGRKKLIRSLESELIFEKGEELGVRAYVTLGAISGPFYANYKSTDHPLGSAFPYKDRPYTIQYQVWWDTSKEIFPEVSEKAGVSNYTNRAMDWIEQCRKADFPETSGAFISFKDNDIPTETYFMQSYTKLIEIKEKYSRDPQNRFRSRKTII</sequence>
<reference evidence="7" key="1">
    <citation type="submission" date="2021-01" db="EMBL/GenBank/DDBJ databases">
        <title>Fulvivirga kasyanovii gen. nov., sp nov., a novel member of the phylum Bacteroidetes isolated from seawater in a mussel farm.</title>
        <authorList>
            <person name="Zhao L.-H."/>
            <person name="Wang Z.-J."/>
        </authorList>
    </citation>
    <scope>NUCLEOTIDE SEQUENCE</scope>
    <source>
        <strain evidence="7">29W222</strain>
    </source>
</reference>
<organism evidence="7 8">
    <name type="scientific">Fulvivirga marina</name>
    <dbReference type="NCBI Taxonomy" id="2494733"/>
    <lineage>
        <taxon>Bacteria</taxon>
        <taxon>Pseudomonadati</taxon>
        <taxon>Bacteroidota</taxon>
        <taxon>Cytophagia</taxon>
        <taxon>Cytophagales</taxon>
        <taxon>Fulvivirgaceae</taxon>
        <taxon>Fulvivirga</taxon>
    </lineage>
</organism>
<dbReference type="Gene3D" id="3.30.465.10">
    <property type="match status" value="1"/>
</dbReference>
<evidence type="ECO:0000259" key="6">
    <source>
        <dbReference type="PROSITE" id="PS51387"/>
    </source>
</evidence>
<feature type="domain" description="FAD-binding PCMH-type" evidence="6">
    <location>
        <begin position="42"/>
        <end position="216"/>
    </location>
</feature>
<dbReference type="PANTHER" id="PTHR42973">
    <property type="entry name" value="BINDING OXIDOREDUCTASE, PUTATIVE (AFU_ORTHOLOGUE AFUA_1G17690)-RELATED"/>
    <property type="match status" value="1"/>
</dbReference>
<dbReference type="Proteomes" id="UP000614216">
    <property type="component" value="Unassembled WGS sequence"/>
</dbReference>
<gene>
    <name evidence="7" type="ORF">JMN32_19520</name>
</gene>
<evidence type="ECO:0000256" key="1">
    <source>
        <dbReference type="ARBA" id="ARBA00001974"/>
    </source>
</evidence>
<keyword evidence="3" id="KW-0285">Flavoprotein</keyword>
<keyword evidence="8" id="KW-1185">Reference proteome</keyword>
<dbReference type="Pfam" id="PF08031">
    <property type="entry name" value="BBE"/>
    <property type="match status" value="1"/>
</dbReference>
<dbReference type="AlphaFoldDB" id="A0A937FYI8"/>
<dbReference type="InterPro" id="IPR012951">
    <property type="entry name" value="BBE"/>
</dbReference>
<comment type="caution">
    <text evidence="7">The sequence shown here is derived from an EMBL/GenBank/DDBJ whole genome shotgun (WGS) entry which is preliminary data.</text>
</comment>
<evidence type="ECO:0000256" key="2">
    <source>
        <dbReference type="ARBA" id="ARBA00005466"/>
    </source>
</evidence>
<name>A0A937FYI8_9BACT</name>
<evidence type="ECO:0000256" key="3">
    <source>
        <dbReference type="ARBA" id="ARBA00022630"/>
    </source>
</evidence>
<keyword evidence="5" id="KW-0560">Oxidoreductase</keyword>
<evidence type="ECO:0000313" key="8">
    <source>
        <dbReference type="Proteomes" id="UP000614216"/>
    </source>
</evidence>
<dbReference type="Gene3D" id="3.40.462.20">
    <property type="match status" value="1"/>
</dbReference>
<keyword evidence="4" id="KW-0274">FAD</keyword>
<dbReference type="RefSeq" id="WP_202858045.1">
    <property type="nucleotide sequence ID" value="NZ_JAEUGD010000064.1"/>
</dbReference>
<protein>
    <submittedName>
        <fullName evidence="7">FAD-binding oxidoreductase</fullName>
    </submittedName>
</protein>
<dbReference type="GO" id="GO:0016491">
    <property type="term" value="F:oxidoreductase activity"/>
    <property type="evidence" value="ECO:0007669"/>
    <property type="project" value="UniProtKB-KW"/>
</dbReference>
<dbReference type="Pfam" id="PF01565">
    <property type="entry name" value="FAD_binding_4"/>
    <property type="match status" value="1"/>
</dbReference>
<dbReference type="InterPro" id="IPR036318">
    <property type="entry name" value="FAD-bd_PCMH-like_sf"/>
</dbReference>
<evidence type="ECO:0000313" key="7">
    <source>
        <dbReference type="EMBL" id="MBL6448509.1"/>
    </source>
</evidence>